<dbReference type="InterPro" id="IPR001487">
    <property type="entry name" value="Bromodomain"/>
</dbReference>
<feature type="compositionally biased region" description="Polar residues" evidence="3">
    <location>
        <begin position="355"/>
        <end position="367"/>
    </location>
</feature>
<feature type="compositionally biased region" description="Acidic residues" evidence="3">
    <location>
        <begin position="208"/>
        <end position="221"/>
    </location>
</feature>
<evidence type="ECO:0000259" key="4">
    <source>
        <dbReference type="PROSITE" id="PS50014"/>
    </source>
</evidence>
<accession>A0A8S9X224</accession>
<feature type="compositionally biased region" description="Basic residues" evidence="3">
    <location>
        <begin position="328"/>
        <end position="343"/>
    </location>
</feature>
<feature type="compositionally biased region" description="Pro residues" evidence="3">
    <location>
        <begin position="1236"/>
        <end position="1251"/>
    </location>
</feature>
<feature type="compositionally biased region" description="Polar residues" evidence="3">
    <location>
        <begin position="1280"/>
        <end position="1292"/>
    </location>
</feature>
<evidence type="ECO:0000256" key="3">
    <source>
        <dbReference type="SAM" id="MobiDB-lite"/>
    </source>
</evidence>
<feature type="compositionally biased region" description="Basic and acidic residues" evidence="3">
    <location>
        <begin position="907"/>
        <end position="944"/>
    </location>
</feature>
<dbReference type="SUPFAM" id="SSF47370">
    <property type="entry name" value="Bromodomain"/>
    <property type="match status" value="1"/>
</dbReference>
<sequence length="1762" mass="199435">MRQEGVAFRSGDWRSAKAMVALPRLMVALQRLMVELACWMVASLVVKPTGLHELEEALLTDGTELNGSSLLQELIVRLLSGCLGHNGISTSNYQMFLRRLFRTKCKEQGRDNPFNTDIDFQFLPLRTKVEILHVLCDFRLDADDVIDVLKNLDSDSLRVHPLGYDENKSAYWYFYGTRLYREDYPKKRKKKKDNDKHKTKKKRKDDSSSGEEQQEEEEEDTGWPPALGSWQVMCYTEEDWRKLAQSMAHSTCKEERALYQVLSEDFLPEIPRLFEEKERLQRKRLLENQPRRQSQRIEKLKQKEPVATAPCEEKPQGKTRQDRDKERAKRRKGREQKNNRKRSISGSNSESESSLTNVLPSGRQTNNSLASATGEIYIKPHSSQSQHFRSTLFKRTHEDLMTGLYKILDRVKAHDDAWPFRAPVDEKFAPRYYAVIARPMDLQTMEDKLDNAEYGSLVEFRADFQLIVDNCRQYNGSGNEYTDMAKRLQALFEACSERFFEAEPSSDDDLPQLRRNLPDDIDQDDDSLGSSLTPDDRPPSIISARSRSHSLTSLSGESIVMSEDSSLTADEYVPGRGRGGSLVEHQSRRRKRRKDKRDGRRMGGFSEASDSTSRSRSRSQSNSISKPPRGLLRKERPIISRETSSDRSKEKPPKTATPRRLKNEEESKDRLVDDDVDRNVRPKVINYKEDDTSESDLLSDTSEDSFTANKIKAKLANKKIVKRAGIIKNVEIVEELEQVTEEVLKDITRLLEDTPRFSDFSSNSNSPLHTPNYIVEDIANMEGEFRRRMSSARPRDRFSNEAHRRRIYKEQLGIKRKREIQRTIDRLQPGKSKGNLLSKDKKVDEAGEGGETKPDENDVSAPKISLGKILEPDVLGFGMGEAAPLKKESEDEHTQDKLMIEEDVEVKEEKKLSPKAEEDVEKQKEEEVVEVKPPEPVEKKKEKPTPNLSAWFKAFGAPKPSNGPKRKPEPEENKPSDRNKEDELVEEEKKAISGDIELPARRQRKTSTGSSVSERSSFSQEPLDGNSPRPSLDEPYQSPQQEIKQYHHSPINGTIKVGFYQDTCFPRGSSEKSSSSPRDLPSCSPRDLPSVSPRTPYISPRNTPIASRDYPSASPHTPYSRTLVMSPRDYPASPRTDYNNEMLMRRDYPPPSSPREYPNPVSPREYISLASPREYPNPASPREYPNPASPREYMAPHSPMEYRAPQSPRDYPPASPRDYPNPPTPRDYGEPVSPREYPPPASPREYPPPASPQELRGTPVPREPLASPHPMDDRPLSRPDYQSYSAPRSPSTPIYAGVPSYPSHLYFEANKQVAEYRANLEKPPSVYPMKKRAYNEVISTSPKHSPEPQSVFKSGGSFTPTRGAMEQERTFTPTPGRLPGPSTTPTLPIGLPHHPLQQHLIDQYAEENRRISSPFYPTETVYNKPQPPPTMYSSQFINRGDPNSSRSSTPLQPNSPTSVPINYSNAGCGKEPSHSPTPQKETTIVNASTLNYSKVTTNDLHVPKVSTSSPLAYSSTRIEDMLQEKVNPQFNRSLAELPHFPSSQDLSKLQQLHQSEIQRYSQMANLGYNYHQMIQGKGPPVYNHPMQELMQSKAGAFGNMMQSNLGAYSRPIPEIMAGKAEREVPFTPRAPAKVVDKPPKKNRKKKAAESATSGFQQYVAPNTEPSSVPGSAFNFGPPTPQGLKEGYGTPYLEPTYYDGTSAKPPFFLGRGAAGYPPAHPFISQAQYQEYLLHHGVIPPAPGYPSPAAYLGIHSPMNRPSWL</sequence>
<evidence type="ECO:0000313" key="5">
    <source>
        <dbReference type="EMBL" id="KAF6202418.1"/>
    </source>
</evidence>
<feature type="compositionally biased region" description="Polar residues" evidence="3">
    <location>
        <begin position="1431"/>
        <end position="1465"/>
    </location>
</feature>
<protein>
    <recommendedName>
        <fullName evidence="4">Bromo domain-containing protein</fullName>
    </recommendedName>
</protein>
<feature type="compositionally biased region" description="Basic residues" evidence="3">
    <location>
        <begin position="186"/>
        <end position="203"/>
    </location>
</feature>
<evidence type="ECO:0000256" key="1">
    <source>
        <dbReference type="ARBA" id="ARBA00023117"/>
    </source>
</evidence>
<comment type="caution">
    <text evidence="5">The sequence shown here is derived from an EMBL/GenBank/DDBJ whole genome shotgun (WGS) entry which is preliminary data.</text>
</comment>
<dbReference type="EMBL" id="WIXP02000012">
    <property type="protein sequence ID" value="KAF6202418.1"/>
    <property type="molecule type" value="Genomic_DNA"/>
</dbReference>
<dbReference type="Pfam" id="PF00439">
    <property type="entry name" value="Bromodomain"/>
    <property type="match status" value="1"/>
</dbReference>
<feature type="compositionally biased region" description="Basic and acidic residues" evidence="3">
    <location>
        <begin position="838"/>
        <end position="856"/>
    </location>
</feature>
<dbReference type="PRINTS" id="PR00503">
    <property type="entry name" value="BROMODOMAIN"/>
</dbReference>
<keyword evidence="6" id="KW-1185">Reference proteome</keyword>
<dbReference type="OrthoDB" id="303107at2759"/>
<feature type="compositionally biased region" description="Low complexity" evidence="3">
    <location>
        <begin position="1007"/>
        <end position="1019"/>
    </location>
</feature>
<feature type="compositionally biased region" description="Basic and acidic residues" evidence="3">
    <location>
        <begin position="632"/>
        <end position="653"/>
    </location>
</feature>
<feature type="region of interest" description="Disordered" evidence="3">
    <location>
        <begin position="1339"/>
        <end position="1362"/>
    </location>
</feature>
<feature type="region of interest" description="Disordered" evidence="3">
    <location>
        <begin position="1416"/>
        <end position="1480"/>
    </location>
</feature>
<feature type="compositionally biased region" description="Basic and acidic residues" evidence="3">
    <location>
        <begin position="285"/>
        <end position="304"/>
    </location>
</feature>
<feature type="region of interest" description="Disordered" evidence="3">
    <location>
        <begin position="1631"/>
        <end position="1670"/>
    </location>
</feature>
<feature type="compositionally biased region" description="Basic and acidic residues" evidence="3">
    <location>
        <begin position="966"/>
        <end position="992"/>
    </location>
</feature>
<feature type="compositionally biased region" description="Polar residues" evidence="3">
    <location>
        <begin position="1339"/>
        <end position="1360"/>
    </location>
</feature>
<evidence type="ECO:0000256" key="2">
    <source>
        <dbReference type="PROSITE-ProRule" id="PRU00035"/>
    </source>
</evidence>
<dbReference type="Gene3D" id="1.20.920.10">
    <property type="entry name" value="Bromodomain-like"/>
    <property type="match status" value="1"/>
</dbReference>
<feature type="compositionally biased region" description="Pro residues" evidence="3">
    <location>
        <begin position="1210"/>
        <end position="1225"/>
    </location>
</feature>
<dbReference type="PANTHER" id="PTHR47092">
    <property type="entry name" value="CAT EYE SYNDROME CRITICAL REGION PROTEIN 2"/>
    <property type="match status" value="1"/>
</dbReference>
<organism evidence="5 6">
    <name type="scientific">Apolygus lucorum</name>
    <name type="common">Small green plant bug</name>
    <name type="synonym">Lygocoris lucorum</name>
    <dbReference type="NCBI Taxonomy" id="248454"/>
    <lineage>
        <taxon>Eukaryota</taxon>
        <taxon>Metazoa</taxon>
        <taxon>Ecdysozoa</taxon>
        <taxon>Arthropoda</taxon>
        <taxon>Hexapoda</taxon>
        <taxon>Insecta</taxon>
        <taxon>Pterygota</taxon>
        <taxon>Neoptera</taxon>
        <taxon>Paraneoptera</taxon>
        <taxon>Hemiptera</taxon>
        <taxon>Heteroptera</taxon>
        <taxon>Panheteroptera</taxon>
        <taxon>Cimicomorpha</taxon>
        <taxon>Miridae</taxon>
        <taxon>Mirini</taxon>
        <taxon>Apolygus</taxon>
    </lineage>
</organism>
<dbReference type="InterPro" id="IPR036427">
    <property type="entry name" value="Bromodomain-like_sf"/>
</dbReference>
<keyword evidence="1 2" id="KW-0103">Bromodomain</keyword>
<dbReference type="GO" id="GO:0090537">
    <property type="term" value="C:CERF complex"/>
    <property type="evidence" value="ECO:0007669"/>
    <property type="project" value="InterPro"/>
</dbReference>
<feature type="compositionally biased region" description="Low complexity" evidence="3">
    <location>
        <begin position="1066"/>
        <end position="1086"/>
    </location>
</feature>
<dbReference type="PROSITE" id="PS50014">
    <property type="entry name" value="BROMODOMAIN_2"/>
    <property type="match status" value="1"/>
</dbReference>
<proteinExistence type="predicted"/>
<dbReference type="Proteomes" id="UP000466442">
    <property type="component" value="Linkage Group LG12"/>
</dbReference>
<feature type="region of interest" description="Disordered" evidence="3">
    <location>
        <begin position="186"/>
        <end position="225"/>
    </location>
</feature>
<feature type="region of interest" description="Disordered" evidence="3">
    <location>
        <begin position="820"/>
        <end position="1300"/>
    </location>
</feature>
<feature type="domain" description="Bromo" evidence="4">
    <location>
        <begin position="412"/>
        <end position="482"/>
    </location>
</feature>
<feature type="region of interest" description="Disordered" evidence="3">
    <location>
        <begin position="285"/>
        <end position="367"/>
    </location>
</feature>
<feature type="compositionally biased region" description="Basic and acidic residues" evidence="3">
    <location>
        <begin position="311"/>
        <end position="327"/>
    </location>
</feature>
<feature type="compositionally biased region" description="Low complexity" evidence="3">
    <location>
        <begin position="603"/>
        <end position="625"/>
    </location>
</feature>
<dbReference type="PANTHER" id="PTHR47092:SF1">
    <property type="entry name" value="CHROMATIN REMODELING REGULATOR CECR2"/>
    <property type="match status" value="1"/>
</dbReference>
<gene>
    <name evidence="5" type="ORF">GE061_004817</name>
</gene>
<feature type="compositionally biased region" description="Low complexity" evidence="3">
    <location>
        <begin position="344"/>
        <end position="354"/>
    </location>
</feature>
<feature type="region of interest" description="Disordered" evidence="3">
    <location>
        <begin position="502"/>
        <end position="677"/>
    </location>
</feature>
<feature type="compositionally biased region" description="Polar residues" evidence="3">
    <location>
        <begin position="1650"/>
        <end position="1669"/>
    </location>
</feature>
<dbReference type="GO" id="GO:0006338">
    <property type="term" value="P:chromatin remodeling"/>
    <property type="evidence" value="ECO:0007669"/>
    <property type="project" value="InterPro"/>
</dbReference>
<dbReference type="SMART" id="SM00297">
    <property type="entry name" value="BROMO"/>
    <property type="match status" value="1"/>
</dbReference>
<dbReference type="InterPro" id="IPR029614">
    <property type="entry name" value="CECR2"/>
</dbReference>
<name>A0A8S9X224_APOLU</name>
<feature type="compositionally biased region" description="Basic and acidic residues" evidence="3">
    <location>
        <begin position="661"/>
        <end position="677"/>
    </location>
</feature>
<reference evidence="5" key="1">
    <citation type="journal article" date="2021" name="Mol. Ecol. Resour.">
        <title>Apolygus lucorum genome provides insights into omnivorousness and mesophyll feeding.</title>
        <authorList>
            <person name="Liu Y."/>
            <person name="Liu H."/>
            <person name="Wang H."/>
            <person name="Huang T."/>
            <person name="Liu B."/>
            <person name="Yang B."/>
            <person name="Yin L."/>
            <person name="Li B."/>
            <person name="Zhang Y."/>
            <person name="Zhang S."/>
            <person name="Jiang F."/>
            <person name="Zhang X."/>
            <person name="Ren Y."/>
            <person name="Wang B."/>
            <person name="Wang S."/>
            <person name="Lu Y."/>
            <person name="Wu K."/>
            <person name="Fan W."/>
            <person name="Wang G."/>
        </authorList>
    </citation>
    <scope>NUCLEOTIDE SEQUENCE</scope>
    <source>
        <strain evidence="5">12Hb</strain>
    </source>
</reference>
<evidence type="ECO:0000313" key="6">
    <source>
        <dbReference type="Proteomes" id="UP000466442"/>
    </source>
</evidence>
<dbReference type="CDD" id="cd05509">
    <property type="entry name" value="Bromo_gcn5_like"/>
    <property type="match status" value="1"/>
</dbReference>
<feature type="compositionally biased region" description="Basic and acidic residues" evidence="3">
    <location>
        <begin position="884"/>
        <end position="900"/>
    </location>
</feature>